<gene>
    <name evidence="2" type="primary">MAB21L4</name>
</gene>
<dbReference type="AlphaFoldDB" id="G1KAF7"/>
<dbReference type="KEGG" id="acs:100558857"/>
<dbReference type="HOGENOM" id="CLU_058747_0_0_1"/>
<sequence>MLLPPSPPHPALPFSSHLEAYFCVYTPASTFHLLQRQPEGEPQRNTREGFILCLFSAMAAKSPHWYSYLKVTLSRENQRVEHFQKAENTLLIVLERVNAMDPRFTVEYSRNLEALDFALCAAEDEVTMQVPLCIDADDLLLEECSGKQNGSETVNHENCQMPGTCSFRVAKDGSHLKNWTQEDVFSVAETDESSGHIVPGKVLCLLKELIIAAIVHCKHQSLIRPGELSAERLKDDDIQLPLLISSGWKMICFNIVPVIRRKQGALKLSNCWQEKGFPQGSVSKVTQKAEFVPASYSHWRYCTKHPILKLVQIVSNLKGHYLDSLRLLVQVNHENWKEGGKKKGLTSHHLEMVLLWATHLFPSPEDWISLEGSVYRLLVVLLCCLVTKDLPHFLYPEQNLFQDDGVDLSNLYPKVESFACTPELYLKFRFATREGNTYKSMDNGLKTLLHLPAEDKTYWNTAFFDMLLNKFQMYQIKDTERTTAMSNILSKTKKMVNNQH</sequence>
<proteinExistence type="predicted"/>
<dbReference type="GeneTree" id="ENSGT01050000244827"/>
<reference evidence="2" key="3">
    <citation type="submission" date="2025-09" db="UniProtKB">
        <authorList>
            <consortium name="Ensembl"/>
        </authorList>
    </citation>
    <scope>IDENTIFICATION</scope>
</reference>
<dbReference type="Pfam" id="PF20266">
    <property type="entry name" value="Mab-21_C"/>
    <property type="match status" value="1"/>
</dbReference>
<dbReference type="Gene3D" id="1.10.1410.40">
    <property type="match status" value="1"/>
</dbReference>
<keyword evidence="3" id="KW-1185">Reference proteome</keyword>
<dbReference type="GeneID" id="100558857"/>
<dbReference type="CTD" id="79919"/>
<dbReference type="InterPro" id="IPR046906">
    <property type="entry name" value="Mab-21_HhH/H2TH-like"/>
</dbReference>
<dbReference type="PANTHER" id="PTHR10656:SF7">
    <property type="entry name" value="PROTEIN MAB-21-LIKE 4"/>
    <property type="match status" value="1"/>
</dbReference>
<dbReference type="OrthoDB" id="9922809at2759"/>
<reference evidence="2 3" key="1">
    <citation type="submission" date="2009-12" db="EMBL/GenBank/DDBJ databases">
        <title>The Genome Sequence of Anolis carolinensis (Green Anole Lizard).</title>
        <authorList>
            <consortium name="The Genome Sequencing Platform"/>
            <person name="Di Palma F."/>
            <person name="Alfoldi J."/>
            <person name="Heiman D."/>
            <person name="Young S."/>
            <person name="Grabherr M."/>
            <person name="Johnson J."/>
            <person name="Lander E.S."/>
            <person name="Lindblad-Toh K."/>
        </authorList>
    </citation>
    <scope>NUCLEOTIDE SEQUENCE [LARGE SCALE GENOMIC DNA]</scope>
    <source>
        <strain evidence="2 3">JBL SC #1</strain>
    </source>
</reference>
<dbReference type="InParanoid" id="G1KAF7"/>
<evidence type="ECO:0000313" key="3">
    <source>
        <dbReference type="Proteomes" id="UP000001646"/>
    </source>
</evidence>
<dbReference type="SMART" id="SM01265">
    <property type="entry name" value="Mab-21"/>
    <property type="match status" value="1"/>
</dbReference>
<evidence type="ECO:0000259" key="1">
    <source>
        <dbReference type="Pfam" id="PF20266"/>
    </source>
</evidence>
<name>G1KAF7_ANOCA</name>
<protein>
    <submittedName>
        <fullName evidence="2">Mab-21 like 4</fullName>
    </submittedName>
</protein>
<dbReference type="Bgee" id="ENSACAG00000002269">
    <property type="expression patterns" value="Expressed in kidney and 10 other cell types or tissues"/>
</dbReference>
<dbReference type="Proteomes" id="UP000001646">
    <property type="component" value="Chromosome 3"/>
</dbReference>
<organism evidence="2 3">
    <name type="scientific">Anolis carolinensis</name>
    <name type="common">Green anole</name>
    <name type="synonym">American chameleon</name>
    <dbReference type="NCBI Taxonomy" id="28377"/>
    <lineage>
        <taxon>Eukaryota</taxon>
        <taxon>Metazoa</taxon>
        <taxon>Chordata</taxon>
        <taxon>Craniata</taxon>
        <taxon>Vertebrata</taxon>
        <taxon>Euteleostomi</taxon>
        <taxon>Lepidosauria</taxon>
        <taxon>Squamata</taxon>
        <taxon>Bifurcata</taxon>
        <taxon>Unidentata</taxon>
        <taxon>Episquamata</taxon>
        <taxon>Toxicofera</taxon>
        <taxon>Iguania</taxon>
        <taxon>Dactyloidae</taxon>
        <taxon>Anolis</taxon>
    </lineage>
</organism>
<accession>G1KAF7</accession>
<evidence type="ECO:0000313" key="2">
    <source>
        <dbReference type="Ensembl" id="ENSACAP00000002159.4"/>
    </source>
</evidence>
<reference evidence="2" key="2">
    <citation type="submission" date="2025-08" db="UniProtKB">
        <authorList>
            <consortium name="Ensembl"/>
        </authorList>
    </citation>
    <scope>IDENTIFICATION</scope>
</reference>
<feature type="domain" description="Mab-21-like HhH/H2TH-like" evidence="1">
    <location>
        <begin position="326"/>
        <end position="403"/>
    </location>
</feature>
<dbReference type="eggNOG" id="ENOG502QV1H">
    <property type="taxonomic scope" value="Eukaryota"/>
</dbReference>
<dbReference type="PANTHER" id="PTHR10656">
    <property type="entry name" value="CELL FATE DETERMINING PROTEIN MAB21-RELATED"/>
    <property type="match status" value="1"/>
</dbReference>
<dbReference type="Ensembl" id="ENSACAT00000002218.4">
    <property type="protein sequence ID" value="ENSACAP00000002159.4"/>
    <property type="gene ID" value="ENSACAG00000002269.4"/>
</dbReference>
<dbReference type="InterPro" id="IPR024810">
    <property type="entry name" value="MAB21L/cGLR"/>
</dbReference>